<dbReference type="SUPFAM" id="SSF49464">
    <property type="entry name" value="Carboxypeptidase regulatory domain-like"/>
    <property type="match status" value="1"/>
</dbReference>
<evidence type="ECO:0000313" key="4">
    <source>
        <dbReference type="Proteomes" id="UP000270343"/>
    </source>
</evidence>
<dbReference type="RefSeq" id="WP_120758034.1">
    <property type="nucleotide sequence ID" value="NZ_JBFADQ010000004.1"/>
</dbReference>
<keyword evidence="4" id="KW-1185">Reference proteome</keyword>
<reference evidence="3 4" key="1">
    <citation type="journal article" date="2015" name="Antonie Van Leeuwenhoek">
        <title>Streptomyces klenkii sp. nov., isolated from deep marine sediment.</title>
        <authorList>
            <person name="Veyisoglu A."/>
            <person name="Sahin N."/>
        </authorList>
    </citation>
    <scope>NUCLEOTIDE SEQUENCE [LARGE SCALE GENOMIC DNA]</scope>
    <source>
        <strain evidence="3 4">KCTC 29202</strain>
    </source>
</reference>
<dbReference type="SUPFAM" id="SSF101874">
    <property type="entry name" value="YceI-like"/>
    <property type="match status" value="1"/>
</dbReference>
<evidence type="ECO:0000256" key="1">
    <source>
        <dbReference type="ARBA" id="ARBA00008812"/>
    </source>
</evidence>
<comment type="similarity">
    <text evidence="1">Belongs to the UPF0312 family.</text>
</comment>
<proteinExistence type="inferred from homology"/>
<evidence type="ECO:0000259" key="2">
    <source>
        <dbReference type="SMART" id="SM00867"/>
    </source>
</evidence>
<accession>A0A3B0AYC9</accession>
<dbReference type="OrthoDB" id="9811006at2"/>
<gene>
    <name evidence="3" type="ORF">D7231_26335</name>
</gene>
<dbReference type="InterPro" id="IPR007372">
    <property type="entry name" value="Lipid/polyisoprenoid-bd_YceI"/>
</dbReference>
<dbReference type="PANTHER" id="PTHR34406">
    <property type="entry name" value="PROTEIN YCEI"/>
    <property type="match status" value="1"/>
</dbReference>
<sequence length="293" mass="31879">MAFALLRRFTRFSRPETTPIPLGAGALDCAVVDTAQSPLHRAEVSVRDTAGQEVVHGQTDPNGRFATTVAPGAYSLALSADGFRPVLSTVTCTEGLSTSLGTIAMETAPAPAMPAPGAWRIDPDHTAVRFIARHIGLAEVHGRFNRFEGTLWIAEDIQHSHLDVVIDTASIDTGVAQRDEHLRSAEFLDVAHYPYMQFTSERFVHRGGSRWTVQGVLNLHGVSRNIALDTRYLGIGTGIMGETRTACSASTELHREDFTLDWRSMLRRGIAMIGATIRIELDIQAVPQQVPAA</sequence>
<evidence type="ECO:0000313" key="3">
    <source>
        <dbReference type="EMBL" id="RKN65324.1"/>
    </source>
</evidence>
<dbReference type="PANTHER" id="PTHR34406:SF1">
    <property type="entry name" value="PROTEIN YCEI"/>
    <property type="match status" value="1"/>
</dbReference>
<name>A0A3B0AYC9_9ACTN</name>
<organism evidence="3 4">
    <name type="scientific">Streptomyces klenkii</name>
    <dbReference type="NCBI Taxonomy" id="1420899"/>
    <lineage>
        <taxon>Bacteria</taxon>
        <taxon>Bacillati</taxon>
        <taxon>Actinomycetota</taxon>
        <taxon>Actinomycetes</taxon>
        <taxon>Kitasatosporales</taxon>
        <taxon>Streptomycetaceae</taxon>
        <taxon>Streptomyces</taxon>
    </lineage>
</organism>
<dbReference type="Proteomes" id="UP000270343">
    <property type="component" value="Unassembled WGS sequence"/>
</dbReference>
<dbReference type="SMART" id="SM00867">
    <property type="entry name" value="YceI"/>
    <property type="match status" value="1"/>
</dbReference>
<dbReference type="Pfam" id="PF13620">
    <property type="entry name" value="CarboxypepD_reg"/>
    <property type="match status" value="1"/>
</dbReference>
<feature type="domain" description="Lipid/polyisoprenoid-binding YceI-like" evidence="2">
    <location>
        <begin position="118"/>
        <end position="286"/>
    </location>
</feature>
<dbReference type="InterPro" id="IPR008969">
    <property type="entry name" value="CarboxyPept-like_regulatory"/>
</dbReference>
<dbReference type="EMBL" id="RBAM01000012">
    <property type="protein sequence ID" value="RKN65324.1"/>
    <property type="molecule type" value="Genomic_DNA"/>
</dbReference>
<dbReference type="InterPro" id="IPR036761">
    <property type="entry name" value="TTHA0802/YceI-like_sf"/>
</dbReference>
<protein>
    <recommendedName>
        <fullName evidence="2">Lipid/polyisoprenoid-binding YceI-like domain-containing protein</fullName>
    </recommendedName>
</protein>
<dbReference type="Gene3D" id="2.40.128.110">
    <property type="entry name" value="Lipid/polyisoprenoid-binding, YceI-like"/>
    <property type="match status" value="1"/>
</dbReference>
<dbReference type="AlphaFoldDB" id="A0A3B0AYC9"/>
<dbReference type="Pfam" id="PF04264">
    <property type="entry name" value="YceI"/>
    <property type="match status" value="1"/>
</dbReference>
<dbReference type="Gene3D" id="2.60.40.1120">
    <property type="entry name" value="Carboxypeptidase-like, regulatory domain"/>
    <property type="match status" value="1"/>
</dbReference>
<comment type="caution">
    <text evidence="3">The sequence shown here is derived from an EMBL/GenBank/DDBJ whole genome shotgun (WGS) entry which is preliminary data.</text>
</comment>